<dbReference type="CDD" id="cd02766">
    <property type="entry name" value="MopB_3"/>
    <property type="match status" value="1"/>
</dbReference>
<keyword evidence="4" id="KW-0411">Iron-sulfur</keyword>
<evidence type="ECO:0000256" key="1">
    <source>
        <dbReference type="ARBA" id="ARBA00010312"/>
    </source>
</evidence>
<evidence type="ECO:0000313" key="6">
    <source>
        <dbReference type="EMBL" id="EHQ88539.1"/>
    </source>
</evidence>
<dbReference type="RefSeq" id="WP_007781064.1">
    <property type="nucleotide sequence ID" value="NZ_CM001441.1"/>
</dbReference>
<dbReference type="InterPro" id="IPR006657">
    <property type="entry name" value="MoPterin_dinucl-bd_dom"/>
</dbReference>
<dbReference type="AlphaFoldDB" id="H5Y2Y2"/>
<dbReference type="HOGENOM" id="CLU_000422_13_3_9"/>
<dbReference type="STRING" id="768710.DesyoDRAFT_1381"/>
<evidence type="ECO:0000256" key="3">
    <source>
        <dbReference type="ARBA" id="ARBA00023004"/>
    </source>
</evidence>
<accession>H5Y2Y2</accession>
<dbReference type="Gene3D" id="3.40.228.10">
    <property type="entry name" value="Dimethylsulfoxide Reductase, domain 2"/>
    <property type="match status" value="1"/>
</dbReference>
<dbReference type="Pfam" id="PF04879">
    <property type="entry name" value="Molybdop_Fe4S4"/>
    <property type="match status" value="1"/>
</dbReference>
<dbReference type="InterPro" id="IPR006656">
    <property type="entry name" value="Mopterin_OxRdtase"/>
</dbReference>
<dbReference type="EMBL" id="CM001441">
    <property type="protein sequence ID" value="EHQ88539.1"/>
    <property type="molecule type" value="Genomic_DNA"/>
</dbReference>
<dbReference type="GO" id="GO:0016491">
    <property type="term" value="F:oxidoreductase activity"/>
    <property type="evidence" value="ECO:0007669"/>
    <property type="project" value="InterPro"/>
</dbReference>
<dbReference type="Gene3D" id="2.40.40.20">
    <property type="match status" value="1"/>
</dbReference>
<dbReference type="Pfam" id="PF01568">
    <property type="entry name" value="Molydop_binding"/>
    <property type="match status" value="1"/>
</dbReference>
<reference evidence="6 7" key="1">
    <citation type="submission" date="2011-11" db="EMBL/GenBank/DDBJ databases">
        <title>The Noncontiguous Finished genome of Desulfosporosinus youngiae DSM 17734.</title>
        <authorList>
            <consortium name="US DOE Joint Genome Institute (JGI-PGF)"/>
            <person name="Lucas S."/>
            <person name="Han J."/>
            <person name="Lapidus A."/>
            <person name="Cheng J.-F."/>
            <person name="Goodwin L."/>
            <person name="Pitluck S."/>
            <person name="Peters L."/>
            <person name="Ovchinnikova G."/>
            <person name="Lu M."/>
            <person name="Land M.L."/>
            <person name="Hauser L."/>
            <person name="Pester M."/>
            <person name="Spring S."/>
            <person name="Ollivier B."/>
            <person name="Rattei T."/>
            <person name="Klenk H.-P."/>
            <person name="Wagner M."/>
            <person name="Loy A."/>
            <person name="Woyke T.J."/>
        </authorList>
    </citation>
    <scope>NUCLEOTIDE SEQUENCE [LARGE SCALE GENOMIC DNA]</scope>
    <source>
        <strain evidence="6 7">DSM 17734</strain>
    </source>
</reference>
<organism evidence="6 7">
    <name type="scientific">Desulfosporosinus youngiae DSM 17734</name>
    <dbReference type="NCBI Taxonomy" id="768710"/>
    <lineage>
        <taxon>Bacteria</taxon>
        <taxon>Bacillati</taxon>
        <taxon>Bacillota</taxon>
        <taxon>Clostridia</taxon>
        <taxon>Eubacteriales</taxon>
        <taxon>Desulfitobacteriaceae</taxon>
        <taxon>Desulfosporosinus</taxon>
    </lineage>
</organism>
<dbReference type="Proteomes" id="UP000005104">
    <property type="component" value="Chromosome"/>
</dbReference>
<dbReference type="InterPro" id="IPR006963">
    <property type="entry name" value="Mopterin_OxRdtase_4Fe-4S_dom"/>
</dbReference>
<proteinExistence type="inferred from homology"/>
<dbReference type="Pfam" id="PF00384">
    <property type="entry name" value="Molybdopterin"/>
    <property type="match status" value="1"/>
</dbReference>
<dbReference type="InterPro" id="IPR009010">
    <property type="entry name" value="Asp_de-COase-like_dom_sf"/>
</dbReference>
<dbReference type="SUPFAM" id="SSF50692">
    <property type="entry name" value="ADC-like"/>
    <property type="match status" value="1"/>
</dbReference>
<comment type="similarity">
    <text evidence="1">Belongs to the prokaryotic molybdopterin-containing oxidoreductase family.</text>
</comment>
<feature type="domain" description="4Fe-4S Mo/W bis-MGD-type" evidence="5">
    <location>
        <begin position="5"/>
        <end position="62"/>
    </location>
</feature>
<dbReference type="InterPro" id="IPR050612">
    <property type="entry name" value="Prok_Mopterin_Oxidored"/>
</dbReference>
<dbReference type="Gene3D" id="2.20.25.90">
    <property type="entry name" value="ADC-like domains"/>
    <property type="match status" value="1"/>
</dbReference>
<evidence type="ECO:0000256" key="4">
    <source>
        <dbReference type="ARBA" id="ARBA00023014"/>
    </source>
</evidence>
<sequence>MADGAKLYKNVCPRNCYNTCGMLSHVVNGKLTKVEGDLRHGYSQGRLCAKGYAYTRYVYNPERLRYPLRQYPRGSGNWERISWDEAFKLISAKILELNHRYGSNLSLAFNKCSGNVGFLHYATEGMFNSFGSHTKLKGNPCMSAGMDAIRYSSGEGRSPDPEAMKDSKLIVLWGANPAWTAVHQLNFINQARDKGAVLVVIDPVCTPTAAIADHYIQIRPGTDGLLALGVAKVLVEEGRYDVSFVADHVEGWESFRSYLREKVTLEEVQTITGVAEKTVRVLADLYDNCDPAANWSGFGLQRYQNGGQNVRAVHALTALTGNIAKAGGGFYYFHPSTELFPLNLLNYQGPKDGLVSREIDINYYPSQALSLADPPVKFLWIAGRNPLSQDHEVQNWARLFRELELVVTVDLFMTKTGEMSDIVLPAASHFEEIDINTSYWHYWLALNEKAIESYYEAKSDLEIARLLTRKLNDLQPGFSNFPCERTAEEWIESEFTPNVLECYGLSSWRDLAEAPAKLGFSHNPGPDFKFNTKTRKFEIFSQDAKDDKLPALPRFWAGSSDSPFSLRLLTPQSIAGIHSQNWAVEWLGDVGADEVILNPFDAVQRKIQNGDKVWIYNAQGKITRKVRIDPEVLSGVIIIYQGGKEPVNRLLSGLSADMGRKSSGSEGVAFYNAFVDVEKIVRN</sequence>
<name>H5Y2Y2_9FIRM</name>
<dbReference type="PANTHER" id="PTHR43742:SF6">
    <property type="entry name" value="OXIDOREDUCTASE YYAE-RELATED"/>
    <property type="match status" value="1"/>
</dbReference>
<dbReference type="GO" id="GO:0043546">
    <property type="term" value="F:molybdopterin cofactor binding"/>
    <property type="evidence" value="ECO:0007669"/>
    <property type="project" value="InterPro"/>
</dbReference>
<dbReference type="PANTHER" id="PTHR43742">
    <property type="entry name" value="TRIMETHYLAMINE-N-OXIDE REDUCTASE"/>
    <property type="match status" value="1"/>
</dbReference>
<evidence type="ECO:0000313" key="7">
    <source>
        <dbReference type="Proteomes" id="UP000005104"/>
    </source>
</evidence>
<keyword evidence="7" id="KW-1185">Reference proteome</keyword>
<keyword evidence="2" id="KW-0479">Metal-binding</keyword>
<keyword evidence="3" id="KW-0408">Iron</keyword>
<dbReference type="eggNOG" id="COG0243">
    <property type="taxonomic scope" value="Bacteria"/>
</dbReference>
<dbReference type="SUPFAM" id="SSF53706">
    <property type="entry name" value="Formate dehydrogenase/DMSO reductase, domains 1-3"/>
    <property type="match status" value="1"/>
</dbReference>
<dbReference type="Gene3D" id="3.30.2070.10">
    <property type="entry name" value="Formate dehydrogenase/DMSO reductase"/>
    <property type="match status" value="1"/>
</dbReference>
<dbReference type="SMART" id="SM00926">
    <property type="entry name" value="Molybdop_Fe4S4"/>
    <property type="match status" value="1"/>
</dbReference>
<dbReference type="PROSITE" id="PS51669">
    <property type="entry name" value="4FE4S_MOW_BIS_MGD"/>
    <property type="match status" value="1"/>
</dbReference>
<evidence type="ECO:0000259" key="5">
    <source>
        <dbReference type="PROSITE" id="PS51669"/>
    </source>
</evidence>
<gene>
    <name evidence="6" type="ORF">DesyoDRAFT_1381</name>
</gene>
<dbReference type="Gene3D" id="3.40.50.740">
    <property type="match status" value="1"/>
</dbReference>
<evidence type="ECO:0000256" key="2">
    <source>
        <dbReference type="ARBA" id="ARBA00022723"/>
    </source>
</evidence>
<protein>
    <submittedName>
        <fullName evidence="6">Anaerobic dehydrogenase, typically selenocysteine-containing</fullName>
    </submittedName>
</protein>
<dbReference type="OrthoDB" id="219031at2"/>
<dbReference type="GO" id="GO:0046872">
    <property type="term" value="F:metal ion binding"/>
    <property type="evidence" value="ECO:0007669"/>
    <property type="project" value="UniProtKB-KW"/>
</dbReference>
<dbReference type="GO" id="GO:0051536">
    <property type="term" value="F:iron-sulfur cluster binding"/>
    <property type="evidence" value="ECO:0007669"/>
    <property type="project" value="UniProtKB-KW"/>
</dbReference>